<dbReference type="PANTHER" id="PTHR43478">
    <property type="entry name" value="NA+/H+ ANTIPORTER-RELATED"/>
    <property type="match status" value="1"/>
</dbReference>
<feature type="transmembrane region" description="Helical" evidence="6">
    <location>
        <begin position="239"/>
        <end position="258"/>
    </location>
</feature>
<feature type="transmembrane region" description="Helical" evidence="6">
    <location>
        <begin position="385"/>
        <end position="402"/>
    </location>
</feature>
<reference evidence="8 9" key="1">
    <citation type="submission" date="2017-02" db="EMBL/GenBank/DDBJ databases">
        <title>Pseudoalteromonas ulvae TC14 Genome.</title>
        <authorList>
            <person name="Molmeret M."/>
        </authorList>
    </citation>
    <scope>NUCLEOTIDE SEQUENCE [LARGE SCALE GENOMIC DNA]</scope>
    <source>
        <strain evidence="8">TC14</strain>
    </source>
</reference>
<feature type="transmembrane region" description="Helical" evidence="6">
    <location>
        <begin position="309"/>
        <end position="329"/>
    </location>
</feature>
<dbReference type="GO" id="GO:0005886">
    <property type="term" value="C:plasma membrane"/>
    <property type="evidence" value="ECO:0007669"/>
    <property type="project" value="UniProtKB-SubCell"/>
</dbReference>
<dbReference type="OrthoDB" id="9762978at2"/>
<evidence type="ECO:0000256" key="5">
    <source>
        <dbReference type="ARBA" id="ARBA00023136"/>
    </source>
</evidence>
<dbReference type="EMBL" id="MWPV01000002">
    <property type="protein sequence ID" value="OUL58315.1"/>
    <property type="molecule type" value="Genomic_DNA"/>
</dbReference>
<keyword evidence="5 6" id="KW-0472">Membrane</keyword>
<evidence type="ECO:0000256" key="3">
    <source>
        <dbReference type="ARBA" id="ARBA00022692"/>
    </source>
</evidence>
<evidence type="ECO:0000256" key="6">
    <source>
        <dbReference type="SAM" id="Phobius"/>
    </source>
</evidence>
<keyword evidence="4 6" id="KW-1133">Transmembrane helix</keyword>
<feature type="transmembrane region" description="Helical" evidence="6">
    <location>
        <begin position="349"/>
        <end position="373"/>
    </location>
</feature>
<comment type="caution">
    <text evidence="8">The sequence shown here is derived from an EMBL/GenBank/DDBJ whole genome shotgun (WGS) entry which is preliminary data.</text>
</comment>
<keyword evidence="9" id="KW-1185">Reference proteome</keyword>
<evidence type="ECO:0000313" key="8">
    <source>
        <dbReference type="EMBL" id="OUL58315.1"/>
    </source>
</evidence>
<gene>
    <name evidence="8" type="ORF">B1199_08245</name>
</gene>
<feature type="transmembrane region" description="Helical" evidence="6">
    <location>
        <begin position="67"/>
        <end position="94"/>
    </location>
</feature>
<name>A0A244CRS7_PSEDV</name>
<organism evidence="8 9">
    <name type="scientific">Pseudoalteromonas ulvae</name>
    <dbReference type="NCBI Taxonomy" id="107327"/>
    <lineage>
        <taxon>Bacteria</taxon>
        <taxon>Pseudomonadati</taxon>
        <taxon>Pseudomonadota</taxon>
        <taxon>Gammaproteobacteria</taxon>
        <taxon>Alteromonadales</taxon>
        <taxon>Pseudoalteromonadaceae</taxon>
        <taxon>Pseudoalteromonas</taxon>
    </lineage>
</organism>
<sequence length="453" mass="48335">MQDSIYTLLPPIVAIIVAIWRKSAIQALAVGLLLTSLMQAQFNPVSSILTTSDTLIDVFSGASNQRIIIFSLLIGAILMLIKQSGGVNAFIATLSNRHWVKNKRQASLLPSIIGTSIFTDSNLSMFTAGIASQSVFDKYGLSRARLAFLIDSTCSPVSILLLINGWGAYVLGLLDGYALTDTVGILIQTIGYNFYPIIVLVMVYYTAISTRVFGPLKYASSKVEETAEQQVTIIGKTRYMLVPMLLIVVVTLILLYITGEGDLRRGSGSFSVMWAVICAFVVLSALLFIDKVVTAKTWFKYSSAGIKQLLPAVVVLVLSFAFGDAVKAFGTGTYVSGIMSVEVAQIGLAPLLFITAGIMAFATGTSWGTFAILIPIAVPLSLQTGLPPAFLVAAVLGGGVFGDHSSPISDSTIVASIASGCEHIEHVKTQLPYTLVAGALTIILYMLTAFILF</sequence>
<feature type="transmembrane region" description="Helical" evidence="6">
    <location>
        <begin position="270"/>
        <end position="289"/>
    </location>
</feature>
<dbReference type="AlphaFoldDB" id="A0A244CRS7"/>
<keyword evidence="2" id="KW-1003">Cell membrane</keyword>
<evidence type="ECO:0000256" key="1">
    <source>
        <dbReference type="ARBA" id="ARBA00004651"/>
    </source>
</evidence>
<protein>
    <submittedName>
        <fullName evidence="8">Sodium:proton antiporter</fullName>
    </submittedName>
</protein>
<evidence type="ECO:0000259" key="7">
    <source>
        <dbReference type="Pfam" id="PF03553"/>
    </source>
</evidence>
<evidence type="ECO:0000256" key="4">
    <source>
        <dbReference type="ARBA" id="ARBA00022989"/>
    </source>
</evidence>
<feature type="transmembrane region" description="Helical" evidence="6">
    <location>
        <begin position="146"/>
        <end position="171"/>
    </location>
</feature>
<feature type="domain" description="Na+/H+ antiporter NhaC-like C-terminal" evidence="7">
    <location>
        <begin position="182"/>
        <end position="449"/>
    </location>
</feature>
<dbReference type="PANTHER" id="PTHR43478:SF1">
    <property type="entry name" value="NA+_H+ ANTIPORTER NHAC-LIKE C-TERMINAL DOMAIN-CONTAINING PROTEIN"/>
    <property type="match status" value="1"/>
</dbReference>
<comment type="subcellular location">
    <subcellularLocation>
        <location evidence="1">Cell membrane</location>
        <topology evidence="1">Multi-pass membrane protein</topology>
    </subcellularLocation>
</comment>
<dbReference type="RefSeq" id="WP_086743621.1">
    <property type="nucleotide sequence ID" value="NZ_MWPV01000002.1"/>
</dbReference>
<evidence type="ECO:0000256" key="2">
    <source>
        <dbReference type="ARBA" id="ARBA00022475"/>
    </source>
</evidence>
<dbReference type="Proteomes" id="UP000194841">
    <property type="component" value="Unassembled WGS sequence"/>
</dbReference>
<dbReference type="Pfam" id="PF03553">
    <property type="entry name" value="Na_H_antiporter"/>
    <property type="match status" value="1"/>
</dbReference>
<keyword evidence="3 6" id="KW-0812">Transmembrane</keyword>
<accession>A0A244CRS7</accession>
<evidence type="ECO:0000313" key="9">
    <source>
        <dbReference type="Proteomes" id="UP000194841"/>
    </source>
</evidence>
<feature type="transmembrane region" description="Helical" evidence="6">
    <location>
        <begin position="183"/>
        <end position="207"/>
    </location>
</feature>
<proteinExistence type="predicted"/>
<dbReference type="InterPro" id="IPR018461">
    <property type="entry name" value="Na/H_Antiport_NhaC-like_C"/>
</dbReference>
<feature type="transmembrane region" description="Helical" evidence="6">
    <location>
        <begin position="433"/>
        <end position="452"/>
    </location>
</feature>